<organism evidence="2 3">
    <name type="scientific">Fusarium flagelliforme</name>
    <dbReference type="NCBI Taxonomy" id="2675880"/>
    <lineage>
        <taxon>Eukaryota</taxon>
        <taxon>Fungi</taxon>
        <taxon>Dikarya</taxon>
        <taxon>Ascomycota</taxon>
        <taxon>Pezizomycotina</taxon>
        <taxon>Sordariomycetes</taxon>
        <taxon>Hypocreomycetidae</taxon>
        <taxon>Hypocreales</taxon>
        <taxon>Nectriaceae</taxon>
        <taxon>Fusarium</taxon>
        <taxon>Fusarium incarnatum-equiseti species complex</taxon>
    </lineage>
</organism>
<gene>
    <name evidence="2" type="ORF">FIE12Z_6804</name>
</gene>
<reference evidence="2 3" key="1">
    <citation type="journal article" date="2018" name="PLoS Pathog.">
        <title>Evolution of structural diversity of trichothecenes, a family of toxins produced by plant pathogenic and entomopathogenic fungi.</title>
        <authorList>
            <person name="Proctor R.H."/>
            <person name="McCormick S.P."/>
            <person name="Kim H.S."/>
            <person name="Cardoza R.E."/>
            <person name="Stanley A.M."/>
            <person name="Lindo L."/>
            <person name="Kelly A."/>
            <person name="Brown D.W."/>
            <person name="Lee T."/>
            <person name="Vaughan M.M."/>
            <person name="Alexander N.J."/>
            <person name="Busman M."/>
            <person name="Gutierrez S."/>
        </authorList>
    </citation>
    <scope>NUCLEOTIDE SEQUENCE [LARGE SCALE GENOMIC DNA]</scope>
    <source>
        <strain evidence="2 3">NRRL 13405</strain>
    </source>
</reference>
<name>A0A395MLY0_9HYPO</name>
<evidence type="ECO:0000256" key="1">
    <source>
        <dbReference type="SAM" id="MobiDB-lite"/>
    </source>
</evidence>
<comment type="caution">
    <text evidence="2">The sequence shown here is derived from an EMBL/GenBank/DDBJ whole genome shotgun (WGS) entry which is preliminary data.</text>
</comment>
<protein>
    <submittedName>
        <fullName evidence="2">Immunoglobulin variable region used by the itc63b heavy chain</fullName>
    </submittedName>
</protein>
<accession>A0A395MLY0</accession>
<evidence type="ECO:0000313" key="2">
    <source>
        <dbReference type="EMBL" id="RFN48956.1"/>
    </source>
</evidence>
<feature type="compositionally biased region" description="Acidic residues" evidence="1">
    <location>
        <begin position="125"/>
        <end position="134"/>
    </location>
</feature>
<dbReference type="AlphaFoldDB" id="A0A395MLY0"/>
<dbReference type="EMBL" id="PXXK01000191">
    <property type="protein sequence ID" value="RFN48956.1"/>
    <property type="molecule type" value="Genomic_DNA"/>
</dbReference>
<dbReference type="STRING" id="2594813.A0A395MLY0"/>
<feature type="region of interest" description="Disordered" evidence="1">
    <location>
        <begin position="125"/>
        <end position="147"/>
    </location>
</feature>
<keyword evidence="3" id="KW-1185">Reference proteome</keyword>
<dbReference type="Proteomes" id="UP000265631">
    <property type="component" value="Unassembled WGS sequence"/>
</dbReference>
<evidence type="ECO:0000313" key="3">
    <source>
        <dbReference type="Proteomes" id="UP000265631"/>
    </source>
</evidence>
<sequence length="147" mass="16879">MDYTTPPLFPFQSFGSTNLEDTNLDVHEHSLCGKDHSLSYVGLTWHCNDGREVMQRPEVPLVAIRQKTGPPLNKSSEVDVDYDDYDSDDHNSEMVTRNIFTWLRGQDGFPVAEREIRKHEWIDNLDSDDDEPIEGETPVYVSHNLIS</sequence>
<proteinExistence type="predicted"/>